<dbReference type="InterPro" id="IPR015797">
    <property type="entry name" value="NUDIX_hydrolase-like_dom_sf"/>
</dbReference>
<dbReference type="PANTHER" id="PTHR47707">
    <property type="entry name" value="8-OXO-DGTP DIPHOSPHATASE"/>
    <property type="match status" value="1"/>
</dbReference>
<dbReference type="EMBL" id="JAJEWP010000002">
    <property type="protein sequence ID" value="MCC2616461.1"/>
    <property type="molecule type" value="Genomic_DNA"/>
</dbReference>
<keyword evidence="4" id="KW-0235">DNA replication</keyword>
<organism evidence="18 19">
    <name type="scientific">Fluctibacter halophilus</name>
    <dbReference type="NCBI Taxonomy" id="226011"/>
    <lineage>
        <taxon>Bacteria</taxon>
        <taxon>Pseudomonadati</taxon>
        <taxon>Pseudomonadota</taxon>
        <taxon>Gammaproteobacteria</taxon>
        <taxon>Alteromonadales</taxon>
        <taxon>Alteromonadaceae</taxon>
        <taxon>Fluctibacter</taxon>
    </lineage>
</organism>
<keyword evidence="5" id="KW-0479">Metal-binding</keyword>
<protein>
    <recommendedName>
        <fullName evidence="13">8-oxo-dGTP diphosphatase</fullName>
        <ecNumber evidence="12">3.6.1.55</ecNumber>
    </recommendedName>
    <alternativeName>
        <fullName evidence="16">7,8-dihydro-8-oxoguanine-triphosphatase</fullName>
    </alternativeName>
    <alternativeName>
        <fullName evidence="15">Mutator protein MutT</fullName>
    </alternativeName>
    <alternativeName>
        <fullName evidence="14">dGTP pyrophosphohydrolase</fullName>
    </alternativeName>
</protein>
<keyword evidence="3" id="KW-0515">Mutator protein</keyword>
<name>A0ABS8G8N6_9ALTE</name>
<keyword evidence="7" id="KW-0378">Hydrolase</keyword>
<gene>
    <name evidence="18" type="primary">mutT</name>
    <name evidence="18" type="ORF">LJ739_09435</name>
</gene>
<keyword evidence="8" id="KW-0460">Magnesium</keyword>
<evidence type="ECO:0000256" key="12">
    <source>
        <dbReference type="ARBA" id="ARBA00038905"/>
    </source>
</evidence>
<dbReference type="NCBIfam" id="TIGR00586">
    <property type="entry name" value="mutt"/>
    <property type="match status" value="1"/>
</dbReference>
<dbReference type="InterPro" id="IPR003561">
    <property type="entry name" value="Mutator_MutT"/>
</dbReference>
<evidence type="ECO:0000256" key="7">
    <source>
        <dbReference type="ARBA" id="ARBA00022801"/>
    </source>
</evidence>
<dbReference type="Proteomes" id="UP001520878">
    <property type="component" value="Unassembled WGS sequence"/>
</dbReference>
<evidence type="ECO:0000256" key="8">
    <source>
        <dbReference type="ARBA" id="ARBA00022842"/>
    </source>
</evidence>
<dbReference type="Gene3D" id="3.90.79.10">
    <property type="entry name" value="Nucleoside Triphosphate Pyrophosphohydrolase"/>
    <property type="match status" value="1"/>
</dbReference>
<comment type="similarity">
    <text evidence="2">Belongs to the Nudix hydrolase family.</text>
</comment>
<reference evidence="18 19" key="1">
    <citation type="submission" date="2021-10" db="EMBL/GenBank/DDBJ databases">
        <title>Draft genome of Aestuariibacter halophilus JC2043.</title>
        <authorList>
            <person name="Emsley S.A."/>
            <person name="Pfannmuller K.M."/>
            <person name="Ushijima B."/>
            <person name="Saw J.H."/>
            <person name="Videau P."/>
        </authorList>
    </citation>
    <scope>NUCLEOTIDE SEQUENCE [LARGE SCALE GENOMIC DNA]</scope>
    <source>
        <strain evidence="18 19">JC2043</strain>
    </source>
</reference>
<evidence type="ECO:0000256" key="9">
    <source>
        <dbReference type="ARBA" id="ARBA00023204"/>
    </source>
</evidence>
<dbReference type="InterPro" id="IPR020084">
    <property type="entry name" value="NUDIX_hydrolase_CS"/>
</dbReference>
<sequence length="128" mass="14881">MQRIEVAVGVILRDEKVFISRRADHLHQGGKWEFPGGKREADETFEQALCRELREEVGIDVETQRPLMQIRHDYPDKQVTLDVRTVTAFRGEPRQQEGQEALWVSVSDLHRYTFPKANLAIVNALQQR</sequence>
<dbReference type="RefSeq" id="WP_229159784.1">
    <property type="nucleotide sequence ID" value="NZ_JAJEWP010000002.1"/>
</dbReference>
<keyword evidence="19" id="KW-1185">Reference proteome</keyword>
<evidence type="ECO:0000256" key="13">
    <source>
        <dbReference type="ARBA" id="ARBA00040794"/>
    </source>
</evidence>
<evidence type="ECO:0000256" key="11">
    <source>
        <dbReference type="ARBA" id="ARBA00036904"/>
    </source>
</evidence>
<evidence type="ECO:0000256" key="5">
    <source>
        <dbReference type="ARBA" id="ARBA00022723"/>
    </source>
</evidence>
<dbReference type="InterPro" id="IPR020476">
    <property type="entry name" value="Nudix_hydrolase"/>
</dbReference>
<dbReference type="InterPro" id="IPR047127">
    <property type="entry name" value="MutT-like"/>
</dbReference>
<evidence type="ECO:0000256" key="2">
    <source>
        <dbReference type="ARBA" id="ARBA00005582"/>
    </source>
</evidence>
<dbReference type="PROSITE" id="PS00893">
    <property type="entry name" value="NUDIX_BOX"/>
    <property type="match status" value="1"/>
</dbReference>
<evidence type="ECO:0000256" key="15">
    <source>
        <dbReference type="ARBA" id="ARBA00041979"/>
    </source>
</evidence>
<accession>A0ABS8G8N6</accession>
<comment type="catalytic activity">
    <reaction evidence="11">
        <text>8-oxo-GTP + H2O = 8-oxo-GMP + diphosphate + H(+)</text>
        <dbReference type="Rhea" id="RHEA:67616"/>
        <dbReference type="ChEBI" id="CHEBI:15377"/>
        <dbReference type="ChEBI" id="CHEBI:15378"/>
        <dbReference type="ChEBI" id="CHEBI:33019"/>
        <dbReference type="ChEBI" id="CHEBI:143553"/>
        <dbReference type="ChEBI" id="CHEBI:145694"/>
    </reaction>
</comment>
<proteinExistence type="inferred from homology"/>
<dbReference type="PANTHER" id="PTHR47707:SF1">
    <property type="entry name" value="NUDIX HYDROLASE FAMILY PROTEIN"/>
    <property type="match status" value="1"/>
</dbReference>
<dbReference type="Pfam" id="PF14815">
    <property type="entry name" value="NUDIX_4"/>
    <property type="match status" value="1"/>
</dbReference>
<evidence type="ECO:0000256" key="4">
    <source>
        <dbReference type="ARBA" id="ARBA00022705"/>
    </source>
</evidence>
<dbReference type="CDD" id="cd03425">
    <property type="entry name" value="NUDIX_MutT_NudA_like"/>
    <property type="match status" value="1"/>
</dbReference>
<comment type="cofactor">
    <cofactor evidence="1">
        <name>Mg(2+)</name>
        <dbReference type="ChEBI" id="CHEBI:18420"/>
    </cofactor>
</comment>
<evidence type="ECO:0000256" key="1">
    <source>
        <dbReference type="ARBA" id="ARBA00001946"/>
    </source>
</evidence>
<dbReference type="PRINTS" id="PR00502">
    <property type="entry name" value="NUDIXFAMILY"/>
</dbReference>
<dbReference type="SUPFAM" id="SSF55811">
    <property type="entry name" value="Nudix"/>
    <property type="match status" value="1"/>
</dbReference>
<comment type="catalytic activity">
    <reaction evidence="10">
        <text>8-oxo-dGTP + H2O = 8-oxo-dGMP + diphosphate + H(+)</text>
        <dbReference type="Rhea" id="RHEA:31575"/>
        <dbReference type="ChEBI" id="CHEBI:15377"/>
        <dbReference type="ChEBI" id="CHEBI:15378"/>
        <dbReference type="ChEBI" id="CHEBI:33019"/>
        <dbReference type="ChEBI" id="CHEBI:63224"/>
        <dbReference type="ChEBI" id="CHEBI:77896"/>
        <dbReference type="EC" id="3.6.1.55"/>
    </reaction>
</comment>
<evidence type="ECO:0000256" key="14">
    <source>
        <dbReference type="ARBA" id="ARBA00041592"/>
    </source>
</evidence>
<evidence type="ECO:0000313" key="18">
    <source>
        <dbReference type="EMBL" id="MCC2616461.1"/>
    </source>
</evidence>
<comment type="caution">
    <text evidence="18">The sequence shown here is derived from an EMBL/GenBank/DDBJ whole genome shotgun (WGS) entry which is preliminary data.</text>
</comment>
<dbReference type="EC" id="3.6.1.55" evidence="12"/>
<evidence type="ECO:0000313" key="19">
    <source>
        <dbReference type="Proteomes" id="UP001520878"/>
    </source>
</evidence>
<evidence type="ECO:0000256" key="3">
    <source>
        <dbReference type="ARBA" id="ARBA00022457"/>
    </source>
</evidence>
<dbReference type="PROSITE" id="PS51462">
    <property type="entry name" value="NUDIX"/>
    <property type="match status" value="1"/>
</dbReference>
<feature type="domain" description="Nudix hydrolase" evidence="17">
    <location>
        <begin position="1"/>
        <end position="125"/>
    </location>
</feature>
<dbReference type="InterPro" id="IPR029119">
    <property type="entry name" value="MutY_C"/>
</dbReference>
<dbReference type="InterPro" id="IPR000086">
    <property type="entry name" value="NUDIX_hydrolase_dom"/>
</dbReference>
<evidence type="ECO:0000256" key="16">
    <source>
        <dbReference type="ARBA" id="ARBA00042798"/>
    </source>
</evidence>
<evidence type="ECO:0000256" key="6">
    <source>
        <dbReference type="ARBA" id="ARBA00022763"/>
    </source>
</evidence>
<keyword evidence="6" id="KW-0227">DNA damage</keyword>
<evidence type="ECO:0000256" key="10">
    <source>
        <dbReference type="ARBA" id="ARBA00035861"/>
    </source>
</evidence>
<keyword evidence="9" id="KW-0234">DNA repair</keyword>
<evidence type="ECO:0000259" key="17">
    <source>
        <dbReference type="PROSITE" id="PS51462"/>
    </source>
</evidence>